<feature type="transmembrane region" description="Helical" evidence="1">
    <location>
        <begin position="60"/>
        <end position="83"/>
    </location>
</feature>
<keyword evidence="3" id="KW-1185">Reference proteome</keyword>
<evidence type="ECO:0000256" key="1">
    <source>
        <dbReference type="SAM" id="Phobius"/>
    </source>
</evidence>
<keyword evidence="1" id="KW-1133">Transmembrane helix</keyword>
<sequence>MPKRVDRLLQRLSDPLLTVLTLMLSFLLFVLGPMQAAGVVTGQHFGYFFGLVLLPAAFLYSRNLFVAAPIAVAIALVVTAALLDFERSPRTDCTSTRPLG</sequence>
<protein>
    <submittedName>
        <fullName evidence="2">Uncharacterized protein</fullName>
    </submittedName>
</protein>
<comment type="caution">
    <text evidence="2">The sequence shown here is derived from an EMBL/GenBank/DDBJ whole genome shotgun (WGS) entry which is preliminary data.</text>
</comment>
<name>A0A125Q921_9BRAD</name>
<evidence type="ECO:0000313" key="2">
    <source>
        <dbReference type="EMBL" id="KWV55997.1"/>
    </source>
</evidence>
<evidence type="ECO:0000313" key="3">
    <source>
        <dbReference type="Proteomes" id="UP000057737"/>
    </source>
</evidence>
<reference evidence="2 3" key="1">
    <citation type="submission" date="2015-11" db="EMBL/GenBank/DDBJ databases">
        <title>Draft Genome Sequence of the Strain BR 10303 (Bradyrhizobium sp.) isolated from nodules of Centrolobium paraense.</title>
        <authorList>
            <person name="Zelli J.E."/>
            <person name="Simoes-Araujo J.L."/>
            <person name="Barauna A.C."/>
            <person name="Silva K."/>
        </authorList>
    </citation>
    <scope>NUCLEOTIDE SEQUENCE [LARGE SCALE GENOMIC DNA]</scope>
    <source>
        <strain evidence="2 3">BR 10303</strain>
    </source>
</reference>
<dbReference type="RefSeq" id="WP_245312921.1">
    <property type="nucleotide sequence ID" value="NZ_LNCU01000057.1"/>
</dbReference>
<accession>A0A125Q921</accession>
<keyword evidence="1" id="KW-0812">Transmembrane</keyword>
<dbReference type="AlphaFoldDB" id="A0A125Q921"/>
<dbReference type="Proteomes" id="UP000057737">
    <property type="component" value="Unassembled WGS sequence"/>
</dbReference>
<organism evidence="2 3">
    <name type="scientific">Bradyrhizobium macuxiense</name>
    <dbReference type="NCBI Taxonomy" id="1755647"/>
    <lineage>
        <taxon>Bacteria</taxon>
        <taxon>Pseudomonadati</taxon>
        <taxon>Pseudomonadota</taxon>
        <taxon>Alphaproteobacteria</taxon>
        <taxon>Hyphomicrobiales</taxon>
        <taxon>Nitrobacteraceae</taxon>
        <taxon>Bradyrhizobium</taxon>
    </lineage>
</organism>
<proteinExistence type="predicted"/>
<dbReference type="EMBL" id="LNCU01000057">
    <property type="protein sequence ID" value="KWV55997.1"/>
    <property type="molecule type" value="Genomic_DNA"/>
</dbReference>
<keyword evidence="1" id="KW-0472">Membrane</keyword>
<gene>
    <name evidence="2" type="ORF">AS156_05140</name>
</gene>